<name>A0A0X3NHS0_SCHSO</name>
<sequence>MEKVLGVLDGADLGVLACYFVIVFAVGIWSSCRNRGSVGGYFLAGRSMNWLPVGASVFASNIGSGHFVGLAGSGASTGIGIAVFEFNAIIVLVFLGWLFLPVYIVSGIVTMPEYLRKRFGGQRIRVYLAIVALLLYIFTKISV</sequence>
<dbReference type="PROSITE" id="PS50283">
    <property type="entry name" value="NA_SOLUT_SYMP_3"/>
    <property type="match status" value="1"/>
</dbReference>
<evidence type="ECO:0000313" key="8">
    <source>
        <dbReference type="EMBL" id="JAP39501.1"/>
    </source>
</evidence>
<feature type="transmembrane region" description="Helical" evidence="7">
    <location>
        <begin position="12"/>
        <end position="29"/>
    </location>
</feature>
<dbReference type="GO" id="GO:0005886">
    <property type="term" value="C:plasma membrane"/>
    <property type="evidence" value="ECO:0007669"/>
    <property type="project" value="TreeGrafter"/>
</dbReference>
<evidence type="ECO:0000256" key="3">
    <source>
        <dbReference type="ARBA" id="ARBA00022692"/>
    </source>
</evidence>
<proteinExistence type="inferred from homology"/>
<evidence type="ECO:0000256" key="7">
    <source>
        <dbReference type="SAM" id="Phobius"/>
    </source>
</evidence>
<protein>
    <submittedName>
        <fullName evidence="8">Sodium/glucose cotransporter 2</fullName>
    </submittedName>
</protein>
<dbReference type="AlphaFoldDB" id="A0A0X3NHS0"/>
<dbReference type="PANTHER" id="PTHR11819:SF195">
    <property type="entry name" value="SODIUM_GLUCOSE COTRANSPORTER 4"/>
    <property type="match status" value="1"/>
</dbReference>
<evidence type="ECO:0000256" key="6">
    <source>
        <dbReference type="RuleBase" id="RU362091"/>
    </source>
</evidence>
<comment type="subcellular location">
    <subcellularLocation>
        <location evidence="1">Membrane</location>
        <topology evidence="1">Multi-pass membrane protein</topology>
    </subcellularLocation>
</comment>
<accession>A0A0X3NHS0</accession>
<dbReference type="Gene3D" id="1.20.1730.10">
    <property type="entry name" value="Sodium/glucose cotransporter"/>
    <property type="match status" value="1"/>
</dbReference>
<feature type="transmembrane region" description="Helical" evidence="7">
    <location>
        <begin position="124"/>
        <end position="141"/>
    </location>
</feature>
<evidence type="ECO:0000256" key="5">
    <source>
        <dbReference type="ARBA" id="ARBA00023136"/>
    </source>
</evidence>
<reference evidence="8" key="1">
    <citation type="submission" date="2016-01" db="EMBL/GenBank/DDBJ databases">
        <title>Reference transcriptome for the parasite Schistocephalus solidus: insights into the molecular evolution of parasitism.</title>
        <authorList>
            <person name="Hebert F.O."/>
            <person name="Grambauer S."/>
            <person name="Barber I."/>
            <person name="Landry C.R."/>
            <person name="Aubin-Horth N."/>
        </authorList>
    </citation>
    <scope>NUCLEOTIDE SEQUENCE</scope>
</reference>
<dbReference type="InterPro" id="IPR038377">
    <property type="entry name" value="Na/Glc_symporter_sf"/>
</dbReference>
<keyword evidence="4 7" id="KW-1133">Transmembrane helix</keyword>
<dbReference type="PANTHER" id="PTHR11819">
    <property type="entry name" value="SOLUTE CARRIER FAMILY 5"/>
    <property type="match status" value="1"/>
</dbReference>
<organism evidence="8">
    <name type="scientific">Schistocephalus solidus</name>
    <name type="common">Tapeworm</name>
    <dbReference type="NCBI Taxonomy" id="70667"/>
    <lineage>
        <taxon>Eukaryota</taxon>
        <taxon>Metazoa</taxon>
        <taxon>Spiralia</taxon>
        <taxon>Lophotrochozoa</taxon>
        <taxon>Platyhelminthes</taxon>
        <taxon>Cestoda</taxon>
        <taxon>Eucestoda</taxon>
        <taxon>Diphyllobothriidea</taxon>
        <taxon>Diphyllobothriidae</taxon>
        <taxon>Schistocephalus</taxon>
    </lineage>
</organism>
<dbReference type="EMBL" id="GEEE01023724">
    <property type="protein sequence ID" value="JAP39501.1"/>
    <property type="molecule type" value="Transcribed_RNA"/>
</dbReference>
<dbReference type="InterPro" id="IPR001734">
    <property type="entry name" value="Na/solute_symporter"/>
</dbReference>
<evidence type="ECO:0000256" key="2">
    <source>
        <dbReference type="ARBA" id="ARBA00006434"/>
    </source>
</evidence>
<keyword evidence="5 7" id="KW-0472">Membrane</keyword>
<evidence type="ECO:0000256" key="1">
    <source>
        <dbReference type="ARBA" id="ARBA00004141"/>
    </source>
</evidence>
<keyword evidence="3 7" id="KW-0812">Transmembrane</keyword>
<feature type="transmembrane region" description="Helical" evidence="7">
    <location>
        <begin position="88"/>
        <end position="112"/>
    </location>
</feature>
<evidence type="ECO:0000256" key="4">
    <source>
        <dbReference type="ARBA" id="ARBA00022989"/>
    </source>
</evidence>
<gene>
    <name evidence="8" type="primary">SC5A2</name>
    <name evidence="8" type="ORF">TR116706</name>
</gene>
<dbReference type="GO" id="GO:0005412">
    <property type="term" value="F:D-glucose:sodium symporter activity"/>
    <property type="evidence" value="ECO:0007669"/>
    <property type="project" value="TreeGrafter"/>
</dbReference>
<dbReference type="PROSITE" id="PS51257">
    <property type="entry name" value="PROKAR_LIPOPROTEIN"/>
    <property type="match status" value="1"/>
</dbReference>
<dbReference type="Pfam" id="PF00474">
    <property type="entry name" value="SSF"/>
    <property type="match status" value="1"/>
</dbReference>
<comment type="similarity">
    <text evidence="2 6">Belongs to the sodium:solute symporter (SSF) (TC 2.A.21) family.</text>
</comment>